<proteinExistence type="predicted"/>
<evidence type="ECO:0000259" key="2">
    <source>
        <dbReference type="Pfam" id="PF00857"/>
    </source>
</evidence>
<dbReference type="InterPro" id="IPR036380">
    <property type="entry name" value="Isochorismatase-like_sf"/>
</dbReference>
<keyword evidence="1 3" id="KW-0378">Hydrolase</keyword>
<gene>
    <name evidence="3" type="ORF">Krac_4016</name>
</gene>
<dbReference type="AlphaFoldDB" id="D6TXP7"/>
<comment type="caution">
    <text evidence="3">The sequence shown here is derived from an EMBL/GenBank/DDBJ whole genome shotgun (WGS) entry which is preliminary data.</text>
</comment>
<dbReference type="eggNOG" id="COG1335">
    <property type="taxonomic scope" value="Bacteria"/>
</dbReference>
<evidence type="ECO:0000313" key="3">
    <source>
        <dbReference type="EMBL" id="EFH83094.1"/>
    </source>
</evidence>
<dbReference type="GO" id="GO:0016787">
    <property type="term" value="F:hydrolase activity"/>
    <property type="evidence" value="ECO:0007669"/>
    <property type="project" value="UniProtKB-KW"/>
</dbReference>
<dbReference type="Gene3D" id="3.40.50.850">
    <property type="entry name" value="Isochorismatase-like"/>
    <property type="match status" value="1"/>
</dbReference>
<dbReference type="CDD" id="cd00431">
    <property type="entry name" value="cysteine_hydrolases"/>
    <property type="match status" value="1"/>
</dbReference>
<dbReference type="PANTHER" id="PTHR43540:SF1">
    <property type="entry name" value="ISOCHORISMATASE HYDROLASE"/>
    <property type="match status" value="1"/>
</dbReference>
<dbReference type="PANTHER" id="PTHR43540">
    <property type="entry name" value="PEROXYUREIDOACRYLATE/UREIDOACRYLATE AMIDOHYDROLASE-RELATED"/>
    <property type="match status" value="1"/>
</dbReference>
<dbReference type="OrthoDB" id="9785724at2"/>
<dbReference type="Pfam" id="PF00857">
    <property type="entry name" value="Isochorismatase"/>
    <property type="match status" value="1"/>
</dbReference>
<dbReference type="InterPro" id="IPR050272">
    <property type="entry name" value="Isochorismatase-like_hydrls"/>
</dbReference>
<dbReference type="Proteomes" id="UP000004508">
    <property type="component" value="Unassembled WGS sequence"/>
</dbReference>
<evidence type="ECO:0000313" key="4">
    <source>
        <dbReference type="Proteomes" id="UP000004508"/>
    </source>
</evidence>
<organism evidence="3 4">
    <name type="scientific">Ktedonobacter racemifer DSM 44963</name>
    <dbReference type="NCBI Taxonomy" id="485913"/>
    <lineage>
        <taxon>Bacteria</taxon>
        <taxon>Bacillati</taxon>
        <taxon>Chloroflexota</taxon>
        <taxon>Ktedonobacteria</taxon>
        <taxon>Ktedonobacterales</taxon>
        <taxon>Ktedonobacteraceae</taxon>
        <taxon>Ktedonobacter</taxon>
    </lineage>
</organism>
<dbReference type="EMBL" id="ADVG01000003">
    <property type="protein sequence ID" value="EFH83094.1"/>
    <property type="molecule type" value="Genomic_DNA"/>
</dbReference>
<accession>D6TXP7</accession>
<sequence>MSETSLKSQTAFIVMDIQRAALSYTGEDPAFLKRLSNALASARKAGIRVIHVTVRFRAGYPEISPHNRLFSRSLAAGFLPSTDLDIHPAVAPQPGEVIVTKLRASAFSGSDLEIILRSQAISHLVLCGIATSGVVLSTLLEAADKDYELTVLSDCCADAEEDVQRVLMTNIFLRYAEVITAEIWDNQMSEGDY</sequence>
<dbReference type="InterPro" id="IPR000868">
    <property type="entry name" value="Isochorismatase-like_dom"/>
</dbReference>
<dbReference type="RefSeq" id="WP_007913534.1">
    <property type="nucleotide sequence ID" value="NZ_ADVG01000003.1"/>
</dbReference>
<dbReference type="STRING" id="485913.Krac_4016"/>
<name>D6TXP7_KTERA</name>
<feature type="domain" description="Isochorismatase-like" evidence="2">
    <location>
        <begin position="10"/>
        <end position="182"/>
    </location>
</feature>
<dbReference type="SUPFAM" id="SSF52499">
    <property type="entry name" value="Isochorismatase-like hydrolases"/>
    <property type="match status" value="1"/>
</dbReference>
<protein>
    <submittedName>
        <fullName evidence="3">Isochorismatase hydrolase</fullName>
    </submittedName>
</protein>
<evidence type="ECO:0000256" key="1">
    <source>
        <dbReference type="ARBA" id="ARBA00022801"/>
    </source>
</evidence>
<keyword evidence="4" id="KW-1185">Reference proteome</keyword>
<reference evidence="3 4" key="1">
    <citation type="journal article" date="2011" name="Stand. Genomic Sci.">
        <title>Non-contiguous finished genome sequence and contextual data of the filamentous soil bacterium Ktedonobacter racemifer type strain (SOSP1-21).</title>
        <authorList>
            <person name="Chang Y.J."/>
            <person name="Land M."/>
            <person name="Hauser L."/>
            <person name="Chertkov O."/>
            <person name="Del Rio T.G."/>
            <person name="Nolan M."/>
            <person name="Copeland A."/>
            <person name="Tice H."/>
            <person name="Cheng J.F."/>
            <person name="Lucas S."/>
            <person name="Han C."/>
            <person name="Goodwin L."/>
            <person name="Pitluck S."/>
            <person name="Ivanova N."/>
            <person name="Ovchinikova G."/>
            <person name="Pati A."/>
            <person name="Chen A."/>
            <person name="Palaniappan K."/>
            <person name="Mavromatis K."/>
            <person name="Liolios K."/>
            <person name="Brettin T."/>
            <person name="Fiebig A."/>
            <person name="Rohde M."/>
            <person name="Abt B."/>
            <person name="Goker M."/>
            <person name="Detter J.C."/>
            <person name="Woyke T."/>
            <person name="Bristow J."/>
            <person name="Eisen J.A."/>
            <person name="Markowitz V."/>
            <person name="Hugenholtz P."/>
            <person name="Kyrpides N.C."/>
            <person name="Klenk H.P."/>
            <person name="Lapidus A."/>
        </authorList>
    </citation>
    <scope>NUCLEOTIDE SEQUENCE [LARGE SCALE GENOMIC DNA]</scope>
    <source>
        <strain evidence="4">DSM 44963</strain>
    </source>
</reference>
<dbReference type="InParanoid" id="D6TXP7"/>